<accession>A0ABX1GJH3</accession>
<dbReference type="Proteomes" id="UP000765845">
    <property type="component" value="Unassembled WGS sequence"/>
</dbReference>
<dbReference type="GO" id="GO:0016787">
    <property type="term" value="F:hydrolase activity"/>
    <property type="evidence" value="ECO:0007669"/>
    <property type="project" value="UniProtKB-KW"/>
</dbReference>
<dbReference type="Pfam" id="PF03403">
    <property type="entry name" value="PAF-AH_p_II"/>
    <property type="match status" value="1"/>
</dbReference>
<comment type="caution">
    <text evidence="2">The sequence shown here is derived from an EMBL/GenBank/DDBJ whole genome shotgun (WGS) entry which is preliminary data.</text>
</comment>
<dbReference type="SUPFAM" id="SSF53474">
    <property type="entry name" value="alpha/beta-Hydrolases"/>
    <property type="match status" value="1"/>
</dbReference>
<protein>
    <submittedName>
        <fullName evidence="2">Alpha/beta hydrolase</fullName>
    </submittedName>
</protein>
<sequence>MESPFTPQRRSLFRHTLIFTLFALGAVSCGGGGSSPSAPIANSGDTTPDNSTPDLPRSYPASGAIDYRYEPVVATQNIDDDTGLSTSEFSDPVDILGVIHYPLIDAEHAPPAEGFPLILFQHGRHSTCSTTGDANGDESSGTDCEANGLVPIRSDKGYDYIAETMAAQGYVVISIDVNDINAQDSGSNDQGITARAEVILHHLDIFRDISENPTSAYITDSHGNDFSPLAGAIDMSRVGLMGHSRGGNGVAKTITYNKDTRFRRQSDFDQAHEIKAVFSLAPTDFDSELPLDTAWVTLSPYCDGDVSTLHGVYMYDNVRYNENDTAQPQFMITAMGANHNYYNDFWFNDDATLNGFDPYCTESSPTSGRFSRSDQKRHGAFLISSFLRLFAGGETQFAGYWSGAEPAPVNACPEGVDECQELLHLSFHQSAEHLIVVDDTLTDASLSQNRFASNAYNGFVLTGWCEPNGGSLDDTLGMNEDRCPSPSTISKAPQVFASYLGSGSMIHYELPDSGLDVSDSDYFTLRMGVSVTPENAEGQDFTLLLRDAAGKEVTLLASEFSKALYFPPGLTVSARDTGAKTVINMLPFPLDATAIVDGGLDLTALTDIEVHFDQRTSGTVQITDVLFQKVPYKEGAL</sequence>
<keyword evidence="2" id="KW-0378">Hydrolase</keyword>
<reference evidence="2 3" key="1">
    <citation type="submission" date="2020-04" db="EMBL/GenBank/DDBJ databases">
        <authorList>
            <person name="Yoon J."/>
        </authorList>
    </citation>
    <scope>NUCLEOTIDE SEQUENCE [LARGE SCALE GENOMIC DNA]</scope>
    <source>
        <strain evidence="2 3">KMU-166</strain>
    </source>
</reference>
<evidence type="ECO:0000256" key="1">
    <source>
        <dbReference type="SAM" id="MobiDB-lite"/>
    </source>
</evidence>
<keyword evidence="3" id="KW-1185">Reference proteome</keyword>
<gene>
    <name evidence="2" type="ORF">HCU74_13910</name>
</gene>
<dbReference type="Gene3D" id="3.40.50.1820">
    <property type="entry name" value="alpha/beta hydrolase"/>
    <property type="match status" value="1"/>
</dbReference>
<evidence type="ECO:0000313" key="2">
    <source>
        <dbReference type="EMBL" id="NKI18507.1"/>
    </source>
</evidence>
<feature type="compositionally biased region" description="Low complexity" evidence="1">
    <location>
        <begin position="35"/>
        <end position="44"/>
    </location>
</feature>
<proteinExistence type="predicted"/>
<name>A0ABX1GJH3_9GAMM</name>
<dbReference type="EMBL" id="JAAWWK010000005">
    <property type="protein sequence ID" value="NKI18507.1"/>
    <property type="molecule type" value="Genomic_DNA"/>
</dbReference>
<evidence type="ECO:0000313" key="3">
    <source>
        <dbReference type="Proteomes" id="UP000765845"/>
    </source>
</evidence>
<feature type="region of interest" description="Disordered" evidence="1">
    <location>
        <begin position="33"/>
        <end position="61"/>
    </location>
</feature>
<organism evidence="2 3">
    <name type="scientific">Spongiibacter thalassae</name>
    <dbReference type="NCBI Taxonomy" id="2721624"/>
    <lineage>
        <taxon>Bacteria</taxon>
        <taxon>Pseudomonadati</taxon>
        <taxon>Pseudomonadota</taxon>
        <taxon>Gammaproteobacteria</taxon>
        <taxon>Cellvibrionales</taxon>
        <taxon>Spongiibacteraceae</taxon>
        <taxon>Spongiibacter</taxon>
    </lineage>
</organism>
<dbReference type="InterPro" id="IPR029058">
    <property type="entry name" value="AB_hydrolase_fold"/>
</dbReference>
<dbReference type="RefSeq" id="WP_168451043.1">
    <property type="nucleotide sequence ID" value="NZ_JAAWWK010000005.1"/>
</dbReference>